<dbReference type="SUPFAM" id="SSF55347">
    <property type="entry name" value="Glyceraldehyde-3-phosphate dehydrogenase-like, C-terminal domain"/>
    <property type="match status" value="1"/>
</dbReference>
<dbReference type="RefSeq" id="WP_068723904.1">
    <property type="nucleotide sequence ID" value="NZ_LSKU01000001.1"/>
</dbReference>
<keyword evidence="3 9" id="KW-0479">Metal-binding</keyword>
<feature type="binding site" evidence="9">
    <location>
        <position position="11"/>
    </location>
    <ligand>
        <name>NADPH</name>
        <dbReference type="ChEBI" id="CHEBI:57783"/>
    </ligand>
</feature>
<dbReference type="HAMAP" id="MF_00183">
    <property type="entry name" value="DXP_reductoisom"/>
    <property type="match status" value="1"/>
</dbReference>
<evidence type="ECO:0000256" key="1">
    <source>
        <dbReference type="ARBA" id="ARBA00005094"/>
    </source>
</evidence>
<dbReference type="NCBIfam" id="TIGR00243">
    <property type="entry name" value="Dxr"/>
    <property type="match status" value="1"/>
</dbReference>
<dbReference type="Gene3D" id="3.40.50.720">
    <property type="entry name" value="NAD(P)-binding Rossmann-like Domain"/>
    <property type="match status" value="1"/>
</dbReference>
<dbReference type="InterPro" id="IPR036169">
    <property type="entry name" value="DXPR_C_sf"/>
</dbReference>
<dbReference type="GO" id="GO:0030145">
    <property type="term" value="F:manganese ion binding"/>
    <property type="evidence" value="ECO:0007669"/>
    <property type="project" value="TreeGrafter"/>
</dbReference>
<keyword evidence="4 9" id="KW-0521">NADP</keyword>
<feature type="binding site" evidence="9">
    <location>
        <position position="210"/>
    </location>
    <ligand>
        <name>1-deoxy-D-xylulose 5-phosphate</name>
        <dbReference type="ChEBI" id="CHEBI:57792"/>
    </ligand>
</feature>
<dbReference type="PANTHER" id="PTHR30525">
    <property type="entry name" value="1-DEOXY-D-XYLULOSE 5-PHOSPHATE REDUCTOISOMERASE"/>
    <property type="match status" value="1"/>
</dbReference>
<comment type="cofactor">
    <cofactor evidence="9">
        <name>Mg(2+)</name>
        <dbReference type="ChEBI" id="CHEBI:18420"/>
    </cofactor>
    <cofactor evidence="9">
        <name>Mn(2+)</name>
        <dbReference type="ChEBI" id="CHEBI:29035"/>
    </cofactor>
</comment>
<protein>
    <recommendedName>
        <fullName evidence="9">1-deoxy-D-xylulose 5-phosphate reductoisomerase</fullName>
        <shortName evidence="9">DXP reductoisomerase</shortName>
        <ecNumber evidence="9">1.1.1.267</ecNumber>
    </recommendedName>
    <alternativeName>
        <fullName evidence="9">1-deoxyxylulose-5-phosphate reductoisomerase</fullName>
    </alternativeName>
    <alternativeName>
        <fullName evidence="9">2-C-methyl-D-erythritol 4-phosphate synthase</fullName>
    </alternativeName>
</protein>
<feature type="binding site" evidence="9">
    <location>
        <position position="14"/>
    </location>
    <ligand>
        <name>NADPH</name>
        <dbReference type="ChEBI" id="CHEBI:57783"/>
    </ligand>
</feature>
<feature type="binding site" evidence="9">
    <location>
        <position position="39"/>
    </location>
    <ligand>
        <name>NADPH</name>
        <dbReference type="ChEBI" id="CHEBI:57783"/>
    </ligand>
</feature>
<evidence type="ECO:0000256" key="8">
    <source>
        <dbReference type="ARBA" id="ARBA00048543"/>
    </source>
</evidence>
<comment type="caution">
    <text evidence="13">The sequence shown here is derived from an EMBL/GenBank/DDBJ whole genome shotgun (WGS) entry which is preliminary data.</text>
</comment>
<dbReference type="Proteomes" id="UP000070352">
    <property type="component" value="Unassembled WGS sequence"/>
</dbReference>
<comment type="caution">
    <text evidence="9">Lacks conserved residue(s) required for the propagation of feature annotation.</text>
</comment>
<feature type="binding site" evidence="9">
    <location>
        <position position="122"/>
    </location>
    <ligand>
        <name>NADPH</name>
        <dbReference type="ChEBI" id="CHEBI:57783"/>
    </ligand>
</feature>
<keyword evidence="7 9" id="KW-0414">Isoprene biosynthesis</keyword>
<keyword evidence="14" id="KW-1185">Reference proteome</keyword>
<feature type="binding site" evidence="9">
    <location>
        <position position="174"/>
    </location>
    <ligand>
        <name>1-deoxy-D-xylulose 5-phosphate</name>
        <dbReference type="ChEBI" id="CHEBI:57792"/>
    </ligand>
</feature>
<dbReference type="Pfam" id="PF13288">
    <property type="entry name" value="DXPR_C"/>
    <property type="match status" value="1"/>
</dbReference>
<feature type="binding site" evidence="9">
    <location>
        <position position="37"/>
    </location>
    <ligand>
        <name>NADPH</name>
        <dbReference type="ChEBI" id="CHEBI:57783"/>
    </ligand>
</feature>
<dbReference type="InterPro" id="IPR026877">
    <property type="entry name" value="DXPR_C"/>
</dbReference>
<feature type="domain" description="DXP reductoisomerase C-terminal" evidence="12">
    <location>
        <begin position="259"/>
        <end position="374"/>
    </location>
</feature>
<dbReference type="OrthoDB" id="9806546at2"/>
<dbReference type="NCBIfam" id="NF009114">
    <property type="entry name" value="PRK12464.1"/>
    <property type="match status" value="1"/>
</dbReference>
<evidence type="ECO:0000256" key="6">
    <source>
        <dbReference type="ARBA" id="ARBA00023211"/>
    </source>
</evidence>
<dbReference type="EMBL" id="LSKU01000001">
    <property type="protein sequence ID" value="KXG43419.1"/>
    <property type="molecule type" value="Genomic_DNA"/>
</dbReference>
<dbReference type="InterPro" id="IPR013512">
    <property type="entry name" value="DXP_reductoisomerase_N"/>
</dbReference>
<proteinExistence type="inferred from homology"/>
<feature type="binding site" evidence="9">
    <location>
        <position position="197"/>
    </location>
    <ligand>
        <name>1-deoxy-D-xylulose 5-phosphate</name>
        <dbReference type="ChEBI" id="CHEBI:57792"/>
    </ligand>
</feature>
<evidence type="ECO:0000259" key="10">
    <source>
        <dbReference type="Pfam" id="PF02670"/>
    </source>
</evidence>
<evidence type="ECO:0000259" key="12">
    <source>
        <dbReference type="Pfam" id="PF13288"/>
    </source>
</evidence>
<dbReference type="Pfam" id="PF02670">
    <property type="entry name" value="DXP_reductoisom"/>
    <property type="match status" value="1"/>
</dbReference>
<dbReference type="GO" id="GO:0051484">
    <property type="term" value="P:isopentenyl diphosphate biosynthetic process, methylerythritol 4-phosphate pathway involved in terpenoid biosynthetic process"/>
    <property type="evidence" value="ECO:0007669"/>
    <property type="project" value="UniProtKB-ARBA"/>
</dbReference>
<dbReference type="InterPro" id="IPR013644">
    <property type="entry name" value="DXP_reductoisomerase_C"/>
</dbReference>
<reference evidence="13 14" key="1">
    <citation type="submission" date="2016-02" db="EMBL/GenBank/DDBJ databases">
        <title>Draft Genome for Tepidibacillus decaturensis nov. sp. Strain Z9, an Anaerobic, Moderately Thermophilic and Heterotrophic Bacterium from Deep Subsurface of the Illinois Basin, USA.</title>
        <authorList>
            <person name="Dong Y."/>
            <person name="Chang J.Y."/>
            <person name="Sanford R."/>
            <person name="Fouke B.W."/>
        </authorList>
    </citation>
    <scope>NUCLEOTIDE SEQUENCE [LARGE SCALE GENOMIC DNA]</scope>
    <source>
        <strain evidence="13 14">Z9</strain>
    </source>
</reference>
<evidence type="ECO:0000313" key="13">
    <source>
        <dbReference type="EMBL" id="KXG43419.1"/>
    </source>
</evidence>
<evidence type="ECO:0000256" key="4">
    <source>
        <dbReference type="ARBA" id="ARBA00022857"/>
    </source>
</evidence>
<evidence type="ECO:0000256" key="5">
    <source>
        <dbReference type="ARBA" id="ARBA00023002"/>
    </source>
</evidence>
<name>A0A135L3H2_9BACI</name>
<feature type="binding site" evidence="9">
    <location>
        <position position="124"/>
    </location>
    <ligand>
        <name>NADPH</name>
        <dbReference type="ChEBI" id="CHEBI:57783"/>
    </ligand>
</feature>
<feature type="binding site" evidence="9">
    <location>
        <position position="215"/>
    </location>
    <ligand>
        <name>1-deoxy-D-xylulose 5-phosphate</name>
        <dbReference type="ChEBI" id="CHEBI:57792"/>
    </ligand>
</feature>
<feature type="binding site" evidence="9">
    <location>
        <position position="123"/>
    </location>
    <ligand>
        <name>1-deoxy-D-xylulose 5-phosphate</name>
        <dbReference type="ChEBI" id="CHEBI:57792"/>
    </ligand>
</feature>
<feature type="binding site" evidence="9">
    <location>
        <position position="203"/>
    </location>
    <ligand>
        <name>NADPH</name>
        <dbReference type="ChEBI" id="CHEBI:57783"/>
    </ligand>
</feature>
<feature type="binding site" evidence="9">
    <location>
        <position position="219"/>
    </location>
    <ligand>
        <name>Mn(2+)</name>
        <dbReference type="ChEBI" id="CHEBI:29035"/>
    </ligand>
</feature>
<dbReference type="InterPro" id="IPR003821">
    <property type="entry name" value="DXP_reductoisomerase"/>
</dbReference>
<dbReference type="AlphaFoldDB" id="A0A135L3H2"/>
<dbReference type="GO" id="GO:0030604">
    <property type="term" value="F:1-deoxy-D-xylulose-5-phosphate reductoisomerase activity"/>
    <property type="evidence" value="ECO:0007669"/>
    <property type="project" value="UniProtKB-UniRule"/>
</dbReference>
<dbReference type="UniPathway" id="UPA00056">
    <property type="reaction ID" value="UER00092"/>
</dbReference>
<dbReference type="PANTHER" id="PTHR30525:SF0">
    <property type="entry name" value="1-DEOXY-D-XYLULOSE 5-PHOSPHATE REDUCTOISOMERASE, CHLOROPLASTIC"/>
    <property type="match status" value="1"/>
</dbReference>
<keyword evidence="6 9" id="KW-0464">Manganese</keyword>
<feature type="binding site" evidence="9">
    <location>
        <position position="13"/>
    </location>
    <ligand>
        <name>NADPH</name>
        <dbReference type="ChEBI" id="CHEBI:57783"/>
    </ligand>
</feature>
<feature type="binding site" evidence="9">
    <location>
        <position position="149"/>
    </location>
    <ligand>
        <name>1-deoxy-D-xylulose 5-phosphate</name>
        <dbReference type="ChEBI" id="CHEBI:57792"/>
    </ligand>
</feature>
<dbReference type="GO" id="GO:0016853">
    <property type="term" value="F:isomerase activity"/>
    <property type="evidence" value="ECO:0007669"/>
    <property type="project" value="UniProtKB-KW"/>
</dbReference>
<comment type="pathway">
    <text evidence="1 9">Isoprenoid biosynthesis; isopentenyl diphosphate biosynthesis via DXP pathway; isopentenyl diphosphate from 1-deoxy-D-xylulose 5-phosphate: step 1/6.</text>
</comment>
<dbReference type="InterPro" id="IPR036291">
    <property type="entry name" value="NAD(P)-bd_dom_sf"/>
</dbReference>
<evidence type="ECO:0000256" key="7">
    <source>
        <dbReference type="ARBA" id="ARBA00023229"/>
    </source>
</evidence>
<feature type="domain" description="1-deoxy-D-xylulose 5-phosphate reductoisomerase N-terminal" evidence="10">
    <location>
        <begin position="5"/>
        <end position="130"/>
    </location>
</feature>
<feature type="domain" description="1-deoxy-D-xylulose 5-phosphate reductoisomerase C-terminal" evidence="11">
    <location>
        <begin position="144"/>
        <end position="227"/>
    </location>
</feature>
<feature type="binding site" evidence="9">
    <location>
        <position position="148"/>
    </location>
    <ligand>
        <name>Mn(2+)</name>
        <dbReference type="ChEBI" id="CHEBI:29035"/>
    </ligand>
</feature>
<sequence length="386" mass="42569">MMKYLAILGSTGSIGTQALEVVQAHQDKFRVIGLSAGSNLTVLKKQIATFSPKIVSVRSKDLAEKLRTEVRSDVKIVYGEEGLIEVATQDDVDFVITALVGSIGLKPTIKAIEANKQIGLANKETLVSGGHLVMELAKQYDVPIIPIDSEHSAIYQSLNGEKNTQVNRIILTASGGPFRNKSREDLKNVTIADALKHPNWTMGAKITIDSATMMNKGLEVIEAHWLFQMPYEKIDVMIHPESIIHSMVEYIDRAIIAQLGTPDMKVPIQYAISYPDRLNLNIDALDLTQIGALHFFKPDLERFPSLKMAYQTGKEGGTMPTVLNAANEVVVGAFLQGKVPFMEIESIIDAILGQHQKVKHPSIEEIMEADRWARVATSTLIKSKGW</sequence>
<feature type="binding site" evidence="9">
    <location>
        <position position="150"/>
    </location>
    <ligand>
        <name>1-deoxy-D-xylulose 5-phosphate</name>
        <dbReference type="ChEBI" id="CHEBI:57792"/>
    </ligand>
</feature>
<feature type="binding site" evidence="9">
    <location>
        <position position="12"/>
    </location>
    <ligand>
        <name>NADPH</name>
        <dbReference type="ChEBI" id="CHEBI:57783"/>
    </ligand>
</feature>
<dbReference type="SUPFAM" id="SSF51735">
    <property type="entry name" value="NAD(P)-binding Rossmann-fold domains"/>
    <property type="match status" value="1"/>
</dbReference>
<evidence type="ECO:0000256" key="9">
    <source>
        <dbReference type="HAMAP-Rule" id="MF_00183"/>
    </source>
</evidence>
<organism evidence="13 14">
    <name type="scientific">Tepidibacillus decaturensis</name>
    <dbReference type="NCBI Taxonomy" id="1413211"/>
    <lineage>
        <taxon>Bacteria</taxon>
        <taxon>Bacillati</taxon>
        <taxon>Bacillota</taxon>
        <taxon>Bacilli</taxon>
        <taxon>Bacillales</taxon>
        <taxon>Bacillaceae</taxon>
        <taxon>Tepidibacillus</taxon>
    </lineage>
</organism>
<dbReference type="STRING" id="1413211.U473_04870"/>
<evidence type="ECO:0000259" key="11">
    <source>
        <dbReference type="Pfam" id="PF08436"/>
    </source>
</evidence>
<comment type="function">
    <text evidence="9">Catalyzes the NADPH-dependent rearrangement and reduction of 1-deoxy-D-xylulose-5-phosphate (DXP) to 2-C-methyl-D-erythritol 4-phosphate (MEP).</text>
</comment>
<comment type="catalytic activity">
    <reaction evidence="8">
        <text>2-C-methyl-D-erythritol 4-phosphate + NADP(+) = 1-deoxy-D-xylulose 5-phosphate + NADPH + H(+)</text>
        <dbReference type="Rhea" id="RHEA:13717"/>
        <dbReference type="ChEBI" id="CHEBI:15378"/>
        <dbReference type="ChEBI" id="CHEBI:57783"/>
        <dbReference type="ChEBI" id="CHEBI:57792"/>
        <dbReference type="ChEBI" id="CHEBI:58262"/>
        <dbReference type="ChEBI" id="CHEBI:58349"/>
        <dbReference type="EC" id="1.1.1.267"/>
    </reaction>
    <physiologicalReaction direction="right-to-left" evidence="8">
        <dbReference type="Rhea" id="RHEA:13719"/>
    </physiologicalReaction>
</comment>
<dbReference type="FunFam" id="3.40.50.720:FF:000045">
    <property type="entry name" value="1-deoxy-D-xylulose 5-phosphate reductoisomerase"/>
    <property type="match status" value="1"/>
</dbReference>
<dbReference type="Gene3D" id="1.10.1740.10">
    <property type="match status" value="1"/>
</dbReference>
<keyword evidence="9" id="KW-0460">Magnesium</keyword>
<feature type="binding site" evidence="9">
    <location>
        <position position="216"/>
    </location>
    <ligand>
        <name>1-deoxy-D-xylulose 5-phosphate</name>
        <dbReference type="ChEBI" id="CHEBI:57792"/>
    </ligand>
</feature>
<dbReference type="EC" id="1.1.1.267" evidence="9"/>
<evidence type="ECO:0000313" key="14">
    <source>
        <dbReference type="Proteomes" id="UP000070352"/>
    </source>
</evidence>
<dbReference type="SUPFAM" id="SSF69055">
    <property type="entry name" value="1-deoxy-D-xylulose-5-phosphate reductoisomerase, C-terminal domain"/>
    <property type="match status" value="1"/>
</dbReference>
<feature type="binding site" evidence="9">
    <location>
        <position position="219"/>
    </location>
    <ligand>
        <name>1-deoxy-D-xylulose 5-phosphate</name>
        <dbReference type="ChEBI" id="CHEBI:57792"/>
    </ligand>
</feature>
<keyword evidence="13" id="KW-0413">Isomerase</keyword>
<dbReference type="PIRSF" id="PIRSF006205">
    <property type="entry name" value="Dxp_reductismrs"/>
    <property type="match status" value="1"/>
</dbReference>
<gene>
    <name evidence="9" type="primary">dxr</name>
    <name evidence="13" type="ORF">U473_04870</name>
</gene>
<feature type="binding site" evidence="9">
    <location>
        <position position="150"/>
    </location>
    <ligand>
        <name>Mn(2+)</name>
        <dbReference type="ChEBI" id="CHEBI:29035"/>
    </ligand>
</feature>
<keyword evidence="5 9" id="KW-0560">Oxidoreductase</keyword>
<evidence type="ECO:0000256" key="2">
    <source>
        <dbReference type="ARBA" id="ARBA00006825"/>
    </source>
</evidence>
<accession>A0A135L3H2</accession>
<comment type="similarity">
    <text evidence="2 9">Belongs to the DXR family.</text>
</comment>
<dbReference type="GO" id="GO:0070402">
    <property type="term" value="F:NADPH binding"/>
    <property type="evidence" value="ECO:0007669"/>
    <property type="project" value="InterPro"/>
</dbReference>
<evidence type="ECO:0000256" key="3">
    <source>
        <dbReference type="ARBA" id="ARBA00022723"/>
    </source>
</evidence>
<dbReference type="Pfam" id="PF08436">
    <property type="entry name" value="DXP_redisom_C"/>
    <property type="match status" value="1"/>
</dbReference>